<sequence>MSVSESISGKYGPLLSLQELAEILHRSPDGLRIALRGEQAYAKKLNSTKVKIGRRIYFSTPAIARLISDEFLGGVVNEAS</sequence>
<organism evidence="1 2">
    <name type="scientific">Pseudomonas cavernicola</name>
    <dbReference type="NCBI Taxonomy" id="2320866"/>
    <lineage>
        <taxon>Bacteria</taxon>
        <taxon>Pseudomonadati</taxon>
        <taxon>Pseudomonadota</taxon>
        <taxon>Gammaproteobacteria</taxon>
        <taxon>Pseudomonadales</taxon>
        <taxon>Pseudomonadaceae</taxon>
        <taxon>Pseudomonas</taxon>
    </lineage>
</organism>
<keyword evidence="1" id="KW-0238">DNA-binding</keyword>
<dbReference type="EMBL" id="QYUR01000002">
    <property type="protein sequence ID" value="RJG14316.1"/>
    <property type="molecule type" value="Genomic_DNA"/>
</dbReference>
<evidence type="ECO:0000313" key="1">
    <source>
        <dbReference type="EMBL" id="RJG14316.1"/>
    </source>
</evidence>
<accession>A0A418XPG2</accession>
<protein>
    <submittedName>
        <fullName evidence="1">DNA-binding protein</fullName>
    </submittedName>
</protein>
<proteinExistence type="predicted"/>
<dbReference type="Proteomes" id="UP000284021">
    <property type="component" value="Unassembled WGS sequence"/>
</dbReference>
<comment type="caution">
    <text evidence="1">The sequence shown here is derived from an EMBL/GenBank/DDBJ whole genome shotgun (WGS) entry which is preliminary data.</text>
</comment>
<name>A0A418XPG2_9PSED</name>
<gene>
    <name evidence="1" type="ORF">D3879_03070</name>
</gene>
<dbReference type="AlphaFoldDB" id="A0A418XPG2"/>
<keyword evidence="2" id="KW-1185">Reference proteome</keyword>
<evidence type="ECO:0000313" key="2">
    <source>
        <dbReference type="Proteomes" id="UP000284021"/>
    </source>
</evidence>
<dbReference type="OrthoDB" id="8910937at2"/>
<reference evidence="1 2" key="1">
    <citation type="submission" date="2018-09" db="EMBL/GenBank/DDBJ databases">
        <authorList>
            <person name="Zhu H."/>
        </authorList>
    </citation>
    <scope>NUCLEOTIDE SEQUENCE [LARGE SCALE GENOMIC DNA]</scope>
    <source>
        <strain evidence="1 2">K1S02-6</strain>
    </source>
</reference>
<dbReference type="GO" id="GO:0003677">
    <property type="term" value="F:DNA binding"/>
    <property type="evidence" value="ECO:0007669"/>
    <property type="project" value="UniProtKB-KW"/>
</dbReference>